<dbReference type="EMBL" id="HBIP01018031">
    <property type="protein sequence ID" value="CAE0495555.1"/>
    <property type="molecule type" value="Transcribed_RNA"/>
</dbReference>
<feature type="region of interest" description="Disordered" evidence="2">
    <location>
        <begin position="770"/>
        <end position="799"/>
    </location>
</feature>
<feature type="region of interest" description="Disordered" evidence="2">
    <location>
        <begin position="1230"/>
        <end position="1253"/>
    </location>
</feature>
<dbReference type="SUPFAM" id="SSF48371">
    <property type="entry name" value="ARM repeat"/>
    <property type="match status" value="1"/>
</dbReference>
<feature type="region of interest" description="Disordered" evidence="2">
    <location>
        <begin position="1510"/>
        <end position="1531"/>
    </location>
</feature>
<proteinExistence type="predicted"/>
<feature type="region of interest" description="Disordered" evidence="2">
    <location>
        <begin position="1"/>
        <end position="25"/>
    </location>
</feature>
<feature type="region of interest" description="Disordered" evidence="2">
    <location>
        <begin position="550"/>
        <end position="577"/>
    </location>
</feature>
<evidence type="ECO:0000256" key="2">
    <source>
        <dbReference type="SAM" id="MobiDB-lite"/>
    </source>
</evidence>
<feature type="compositionally biased region" description="Basic residues" evidence="2">
    <location>
        <begin position="1902"/>
        <end position="1921"/>
    </location>
</feature>
<feature type="region of interest" description="Disordered" evidence="2">
    <location>
        <begin position="110"/>
        <end position="146"/>
    </location>
</feature>
<protein>
    <submittedName>
        <fullName evidence="3">Uncharacterized protein</fullName>
    </submittedName>
</protein>
<feature type="coiled-coil region" evidence="1">
    <location>
        <begin position="1163"/>
        <end position="1192"/>
    </location>
</feature>
<feature type="compositionally biased region" description="Basic residues" evidence="2">
    <location>
        <begin position="1294"/>
        <end position="1304"/>
    </location>
</feature>
<feature type="compositionally biased region" description="Polar residues" evidence="2">
    <location>
        <begin position="1305"/>
        <end position="1337"/>
    </location>
</feature>
<evidence type="ECO:0000313" key="3">
    <source>
        <dbReference type="EMBL" id="CAE0495555.1"/>
    </source>
</evidence>
<feature type="region of interest" description="Disordered" evidence="2">
    <location>
        <begin position="160"/>
        <end position="203"/>
    </location>
</feature>
<feature type="region of interest" description="Disordered" evidence="2">
    <location>
        <begin position="1898"/>
        <end position="1921"/>
    </location>
</feature>
<sequence length="1921" mass="202616">MNEEELMAANQGHHDSDAETDTSYSRTAMAHSEAVQGLRSLHAALAGCEALPPFMAACMWCLCRHQNGRKGLLVGDSEAWITLIEGWLGPGLVAVNQHHCIIHPGPDGFYTRPPQAAKPSAAQHTGEAGLKGQSKGAGNSGSEDERIAAEEGRQMFASLGRRSQWGGSSASSSSKMDAGPGMDGPAHTEKPLGGATNQQGFEPGGFAPFGLGSLAFAAARPSRSAAAASRQVRNSIMSLWLLLRQWLTDNLSPMNLLRSCNGLFVVGGPSWWQLPLSINTPLPLTSAVSRGMHAMMEAATALPDTRGSDGGALREMTMRCCWNLSVSHPAVEERFVSLGNALLALATATSPTACSSLRVVAINYIMSLTSTPAHVEAMGGLVQVAGVLAMMVDNALSSADAAGRGADLPVLEAATRGLARLGLSSKGRHALKRCKCIRRLVQVAHADNMALEEVAGRRMEAGVPGWESPAELVAPLRAINDAMPTAPTAAQQHVEIALQDAAHDVRSTWGAEVGGLGWEGTQLLPFEQPALPAETQRSAAEVAAAALAAASTGPGSSMGEGTEEASRSSHDGAQGQGLVQMHGNLCSSSHAHGSKEHEVGGDADIGLMSLWGLLNLSNYEPAQVSICRHGLYTLLRMVHRSMDPRRRSTAAAILTNIHFHPGNATTLYKAEIKLKFAALLRLRGLNQEARKAKLQKLPFQIEPDSLKAKSIAQSIASKSSPQKRAEQEGADARSTNTARRSSTRERMTKGARALATSQIEKGLKQMQASIAKDETPQEDQQMPQSPFLMGGQDAAESESGSAVEDPAALEAKLAFLRWVVEPGMHVLGDQPAPEELSAGDLAGGAGITTADLMSRLTNDPEEEAWLAYIGSVAAMDDFEHTRHMQGDYLRGSLSRSLAEGAQSLWQSRAARAPASPSASSPRASLLPTRPATANLLRSSRAAPAGAMHGSNSPLNAADPEVEVLEAKPSPNAATSARKKSSAKQGSTQGSNGPRSRTQTSNAKPMRSSSGRAKREEGSGGGKGEGVGVDEGTGGNSASAGQTHGGAADGGASLSGNKKHGNATRAKGKSSSTVPRARPSTAPPKQAWKRGTAGEPLRPAAASLPMWSPHIKSFIQDKAGNKAGNRPNVLAERLLHASIPEATTGYLASLADDILENKTVKEGRRAAEEAVAAEAAARKAAEEEAEAERLREAGIAEELQVIDLTRFDSFRSVSRRRSSMNRSARFSSFGVAQGASSECSDHEGAQSKPRLSRSMSRALSVAVVRASQRGEARAADRAAEYAAKAADAAAAARLPARKMARRGSSKRNMPNGSTSTRQTRTSIDFATTRQPSFASSVSEAGWPKGSVANLSGGAASKEEGDDASVSDFPTVFANQEGSRPLSAMKKATLVAPGPGDEKEATQEDVAAKPQVRLHRETTVRFGDGGSSSDDLDIPPLQNQGMQQQGAQFGVFTGEGGQAGAIGQRLSNTEIAAQKAVAALESKASPRPKHAAPTRGSPSFVASSLVQIGTLSSMPSMSPRAAANQGRSSSLRVGTAKAQHIPGFQTQQQQQQQPWQQGLVLGVDATVPEGTEGGEEEPEDQLGPHVRAALQGPVGAPYHIPYVGSTRPAGQTLSSLKRDLHYEAWEAVAFPARAAARAKYLANRSTLAHHVPKPVTMLSVDASDLTALKHAEQQLKAMVTSDGDSVPKFDYQQVEKEARELREKVQGELPLRVKLATGDGGPDRVYHFDHQLGYDPRHLVMFEHVEGATFCESLYGHYLLPNGKLAHFALGDTVRKGHKVDLVAPPAIPFSALDWLHAPGGPLPTTKAFAEWSLPGTRRSTCVLAPLWCPIPALGPAAPTTMEGGIPMLQWKDLSSPVQGHEAMAAAEGEKAPMLALRSVCIAATLHRITRITQETTTVLPKPKVVHKKKKKPTTGRSSPVRR</sequence>
<feature type="region of interest" description="Disordered" evidence="2">
    <location>
        <begin position="968"/>
        <end position="1104"/>
    </location>
</feature>
<feature type="region of interest" description="Disordered" evidence="2">
    <location>
        <begin position="908"/>
        <end position="928"/>
    </location>
</feature>
<accession>A0A7S3QXL4</accession>
<dbReference type="InterPro" id="IPR016024">
    <property type="entry name" value="ARM-type_fold"/>
</dbReference>
<gene>
    <name evidence="3" type="ORF">DTER00134_LOCUS10628</name>
</gene>
<feature type="region of interest" description="Disordered" evidence="2">
    <location>
        <begin position="712"/>
        <end position="752"/>
    </location>
</feature>
<feature type="region of interest" description="Disordered" evidence="2">
    <location>
        <begin position="1291"/>
        <end position="1343"/>
    </location>
</feature>
<dbReference type="InterPro" id="IPR011989">
    <property type="entry name" value="ARM-like"/>
</dbReference>
<reference evidence="3" key="1">
    <citation type="submission" date="2021-01" db="EMBL/GenBank/DDBJ databases">
        <authorList>
            <person name="Corre E."/>
            <person name="Pelletier E."/>
            <person name="Niang G."/>
            <person name="Scheremetjew M."/>
            <person name="Finn R."/>
            <person name="Kale V."/>
            <person name="Holt S."/>
            <person name="Cochrane G."/>
            <person name="Meng A."/>
            <person name="Brown T."/>
            <person name="Cohen L."/>
        </authorList>
    </citation>
    <scope>NUCLEOTIDE SEQUENCE</scope>
    <source>
        <strain evidence="3">CCMP1320</strain>
    </source>
</reference>
<feature type="compositionally biased region" description="Gly residues" evidence="2">
    <location>
        <begin position="1018"/>
        <end position="1034"/>
    </location>
</feature>
<feature type="compositionally biased region" description="Basic residues" evidence="2">
    <location>
        <begin position="1056"/>
        <end position="1067"/>
    </location>
</feature>
<feature type="compositionally biased region" description="Low complexity" evidence="2">
    <location>
        <begin position="908"/>
        <end position="924"/>
    </location>
</feature>
<feature type="region of interest" description="Disordered" evidence="2">
    <location>
        <begin position="1477"/>
        <end position="1498"/>
    </location>
</feature>
<organism evidence="3">
    <name type="scientific">Dunaliella tertiolecta</name>
    <name type="common">Green alga</name>
    <dbReference type="NCBI Taxonomy" id="3047"/>
    <lineage>
        <taxon>Eukaryota</taxon>
        <taxon>Viridiplantae</taxon>
        <taxon>Chlorophyta</taxon>
        <taxon>core chlorophytes</taxon>
        <taxon>Chlorophyceae</taxon>
        <taxon>CS clade</taxon>
        <taxon>Chlamydomonadales</taxon>
        <taxon>Dunaliellaceae</taxon>
        <taxon>Dunaliella</taxon>
    </lineage>
</organism>
<dbReference type="Gene3D" id="1.25.10.10">
    <property type="entry name" value="Leucine-rich Repeat Variant"/>
    <property type="match status" value="1"/>
</dbReference>
<keyword evidence="1" id="KW-0175">Coiled coil</keyword>
<feature type="compositionally biased region" description="Polar residues" evidence="2">
    <location>
        <begin position="984"/>
        <end position="1002"/>
    </location>
</feature>
<evidence type="ECO:0000256" key="1">
    <source>
        <dbReference type="SAM" id="Coils"/>
    </source>
</evidence>
<name>A0A7S3QXL4_DUNTE</name>